<evidence type="ECO:0000256" key="7">
    <source>
        <dbReference type="ARBA" id="ARBA00023054"/>
    </source>
</evidence>
<feature type="region of interest" description="Disordered" evidence="10">
    <location>
        <begin position="1"/>
        <end position="20"/>
    </location>
</feature>
<organism evidence="11 12">
    <name type="scientific">Bursaphelenchus okinawaensis</name>
    <dbReference type="NCBI Taxonomy" id="465554"/>
    <lineage>
        <taxon>Eukaryota</taxon>
        <taxon>Metazoa</taxon>
        <taxon>Ecdysozoa</taxon>
        <taxon>Nematoda</taxon>
        <taxon>Chromadorea</taxon>
        <taxon>Rhabditida</taxon>
        <taxon>Tylenchina</taxon>
        <taxon>Tylenchomorpha</taxon>
        <taxon>Aphelenchoidea</taxon>
        <taxon>Aphelenchoididae</taxon>
        <taxon>Bursaphelenchus</taxon>
    </lineage>
</organism>
<dbReference type="GO" id="GO:0005730">
    <property type="term" value="C:nucleolus"/>
    <property type="evidence" value="ECO:0007669"/>
    <property type="project" value="UniProtKB-SubCell"/>
</dbReference>
<dbReference type="Proteomes" id="UP000783686">
    <property type="component" value="Unassembled WGS sequence"/>
</dbReference>
<reference evidence="11" key="1">
    <citation type="submission" date="2020-09" db="EMBL/GenBank/DDBJ databases">
        <authorList>
            <person name="Kikuchi T."/>
        </authorList>
    </citation>
    <scope>NUCLEOTIDE SEQUENCE</scope>
    <source>
        <strain evidence="11">SH1</strain>
    </source>
</reference>
<evidence type="ECO:0000256" key="3">
    <source>
        <dbReference type="ARBA" id="ARBA00016738"/>
    </source>
</evidence>
<evidence type="ECO:0000256" key="9">
    <source>
        <dbReference type="ARBA" id="ARBA00093307"/>
    </source>
</evidence>
<evidence type="ECO:0000256" key="6">
    <source>
        <dbReference type="ARBA" id="ARBA00022934"/>
    </source>
</evidence>
<proteinExistence type="predicted"/>
<dbReference type="OrthoDB" id="277961at2759"/>
<comment type="caution">
    <text evidence="11">The sequence shown here is derived from an EMBL/GenBank/DDBJ whole genome shotgun (WGS) entry which is preliminary data.</text>
</comment>
<dbReference type="PANTHER" id="PTHR13557">
    <property type="entry name" value="COILED-COIL DOMAIN-CONTAINING PROTEIN 86"/>
    <property type="match status" value="1"/>
</dbReference>
<sequence length="138" mass="16508">MTETQMEVTNEQQEIKTERLVPTNKSNRWWKNVQKERSSHIVKDRPLHTKWSVKMKHKAVQQNAKKLQQQIREQLAQERSEQAAKRKENEERRKANIAKSEVVQVIKNAEKIKRLKKKQLKSIKKMDTTELVQRTVKN</sequence>
<feature type="compositionally biased region" description="Polar residues" evidence="10">
    <location>
        <begin position="1"/>
        <end position="12"/>
    </location>
</feature>
<keyword evidence="5" id="KW-0597">Phosphoprotein</keyword>
<evidence type="ECO:0000256" key="10">
    <source>
        <dbReference type="SAM" id="MobiDB-lite"/>
    </source>
</evidence>
<comment type="function">
    <text evidence="9">Required for proper chromosome segregation during mitosis and error-free mitotic progression.</text>
</comment>
<keyword evidence="7" id="KW-0175">Coiled coil</keyword>
<evidence type="ECO:0000313" key="12">
    <source>
        <dbReference type="Proteomes" id="UP000614601"/>
    </source>
</evidence>
<dbReference type="GO" id="GO:0005694">
    <property type="term" value="C:chromosome"/>
    <property type="evidence" value="ECO:0007669"/>
    <property type="project" value="UniProtKB-SubCell"/>
</dbReference>
<dbReference type="AlphaFoldDB" id="A0A811LLW9"/>
<dbReference type="PANTHER" id="PTHR13557:SF1">
    <property type="entry name" value="COILED-COIL DOMAIN-CONTAINING PROTEIN 86"/>
    <property type="match status" value="1"/>
</dbReference>
<evidence type="ECO:0000256" key="4">
    <source>
        <dbReference type="ARBA" id="ARBA00022454"/>
    </source>
</evidence>
<dbReference type="EMBL" id="CAJFCW020000006">
    <property type="protein sequence ID" value="CAG9123835.1"/>
    <property type="molecule type" value="Genomic_DNA"/>
</dbReference>
<accession>A0A811LLW9</accession>
<evidence type="ECO:0000256" key="2">
    <source>
        <dbReference type="ARBA" id="ARBA00004604"/>
    </source>
</evidence>
<feature type="region of interest" description="Disordered" evidence="10">
    <location>
        <begin position="65"/>
        <end position="99"/>
    </location>
</feature>
<dbReference type="EMBL" id="CAJFDH010000006">
    <property type="protein sequence ID" value="CAD5227918.1"/>
    <property type="molecule type" value="Genomic_DNA"/>
</dbReference>
<keyword evidence="4" id="KW-0158">Chromosome</keyword>
<feature type="compositionally biased region" description="Basic and acidic residues" evidence="10">
    <location>
        <begin position="75"/>
        <end position="94"/>
    </location>
</feature>
<dbReference type="Proteomes" id="UP000614601">
    <property type="component" value="Unassembled WGS sequence"/>
</dbReference>
<name>A0A811LLW9_9BILA</name>
<keyword evidence="6" id="KW-0164">Citrullination</keyword>
<keyword evidence="12" id="KW-1185">Reference proteome</keyword>
<dbReference type="InterPro" id="IPR026570">
    <property type="entry name" value="CCDC86"/>
</dbReference>
<keyword evidence="8" id="KW-0539">Nucleus</keyword>
<gene>
    <name evidence="11" type="ORF">BOKJ2_LOCUS12413</name>
</gene>
<evidence type="ECO:0000313" key="11">
    <source>
        <dbReference type="EMBL" id="CAD5227918.1"/>
    </source>
</evidence>
<comment type="subcellular location">
    <subcellularLocation>
        <location evidence="1">Chromosome</location>
    </subcellularLocation>
    <subcellularLocation>
        <location evidence="2">Nucleus</location>
        <location evidence="2">Nucleolus</location>
    </subcellularLocation>
</comment>
<evidence type="ECO:0000256" key="1">
    <source>
        <dbReference type="ARBA" id="ARBA00004286"/>
    </source>
</evidence>
<evidence type="ECO:0000256" key="8">
    <source>
        <dbReference type="ARBA" id="ARBA00023242"/>
    </source>
</evidence>
<evidence type="ECO:0000256" key="5">
    <source>
        <dbReference type="ARBA" id="ARBA00022553"/>
    </source>
</evidence>
<protein>
    <recommendedName>
        <fullName evidence="3">Coiled-coil domain-containing protein 86</fullName>
    </recommendedName>
</protein>